<dbReference type="InterPro" id="IPR001753">
    <property type="entry name" value="Enoyl-CoA_hydra/iso"/>
</dbReference>
<dbReference type="PROSITE" id="PS00166">
    <property type="entry name" value="ENOYL_COA_HYDRATASE"/>
    <property type="match status" value="1"/>
</dbReference>
<dbReference type="Gene3D" id="3.90.226.10">
    <property type="entry name" value="2-enoyl-CoA Hydratase, Chain A, domain 1"/>
    <property type="match status" value="1"/>
</dbReference>
<evidence type="ECO:0000256" key="4">
    <source>
        <dbReference type="ARBA" id="ARBA00023239"/>
    </source>
</evidence>
<sequence length="282" mass="30527">MLGYAKIFHSHSLQKLSARLSSTYLSSQLAEILHKWPGGRIDLTPSGDIVRLLLNRPEKSNCLSGEMMFHLGERLKELSTFSSCGVLVLEGAGRSLCSGADLGLIEQLATPSLGSEMFRYMSSLLSTIRSSPLVSVARLHGHCLGGATELASACDIRVAHKDSKIGFLQSRMGIVPSWGGAPYLESIIGRGAALRVMTTAPILTATEAKDIGYVDMLYDTEEMFEDFVASMLKSGPDVCKAQKSMLDAYREGNPDAIIRSLWGGQAQKTAIMKQIKAVVNKN</sequence>
<keyword evidence="3" id="KW-0963">Cytoplasm</keyword>
<comment type="function">
    <text evidence="12">Decarboxylates ethylmalonyl-CoA, a potentially toxic metabolite, to form butyryl-CoA, suggesting it might be involved in metabolite proofreading. Acts preferentially on (S)-ethylmalonyl-CoA but also has some activity on the (R)-isomer. Also has methylmalonyl-CoA decarboxylase activity at lower level.</text>
</comment>
<dbReference type="Pfam" id="PF00378">
    <property type="entry name" value="ECH_1"/>
    <property type="match status" value="1"/>
</dbReference>
<dbReference type="GO" id="GO:0006635">
    <property type="term" value="P:fatty acid beta-oxidation"/>
    <property type="evidence" value="ECO:0007669"/>
    <property type="project" value="TreeGrafter"/>
</dbReference>
<evidence type="ECO:0000256" key="10">
    <source>
        <dbReference type="ARBA" id="ARBA00042182"/>
    </source>
</evidence>
<evidence type="ECO:0000256" key="6">
    <source>
        <dbReference type="ARBA" id="ARBA00036541"/>
    </source>
</evidence>
<dbReference type="PANTHER" id="PTHR11941">
    <property type="entry name" value="ENOYL-COA HYDRATASE-RELATED"/>
    <property type="match status" value="1"/>
</dbReference>
<organism evidence="14 15">
    <name type="scientific">Parelaphostrongylus tenuis</name>
    <name type="common">Meningeal worm</name>
    <dbReference type="NCBI Taxonomy" id="148309"/>
    <lineage>
        <taxon>Eukaryota</taxon>
        <taxon>Metazoa</taxon>
        <taxon>Ecdysozoa</taxon>
        <taxon>Nematoda</taxon>
        <taxon>Chromadorea</taxon>
        <taxon>Rhabditida</taxon>
        <taxon>Rhabditina</taxon>
        <taxon>Rhabditomorpha</taxon>
        <taxon>Strongyloidea</taxon>
        <taxon>Metastrongylidae</taxon>
        <taxon>Parelaphostrongylus</taxon>
    </lineage>
</organism>
<reference evidence="14" key="1">
    <citation type="submission" date="2021-06" db="EMBL/GenBank/DDBJ databases">
        <title>Parelaphostrongylus tenuis whole genome reference sequence.</title>
        <authorList>
            <person name="Garwood T.J."/>
            <person name="Larsen P.A."/>
            <person name="Fountain-Jones N.M."/>
            <person name="Garbe J.R."/>
            <person name="Macchietto M.G."/>
            <person name="Kania S.A."/>
            <person name="Gerhold R.W."/>
            <person name="Richards J.E."/>
            <person name="Wolf T.M."/>
        </authorList>
    </citation>
    <scope>NUCLEOTIDE SEQUENCE</scope>
    <source>
        <strain evidence="14">MNPRO001-30</strain>
        <tissue evidence="14">Meninges</tissue>
    </source>
</reference>
<comment type="similarity">
    <text evidence="2 13">Belongs to the enoyl-CoA hydratase/isomerase family.</text>
</comment>
<dbReference type="EC" id="4.1.1.94" evidence="7"/>
<evidence type="ECO:0000256" key="9">
    <source>
        <dbReference type="ARBA" id="ARBA00042052"/>
    </source>
</evidence>
<dbReference type="AlphaFoldDB" id="A0AAD5MZ45"/>
<comment type="catalytic activity">
    <reaction evidence="6">
        <text>(2R)-ethylmalonyl-CoA + H(+) = butanoyl-CoA + CO2</text>
        <dbReference type="Rhea" id="RHEA:59540"/>
        <dbReference type="ChEBI" id="CHEBI:15378"/>
        <dbReference type="ChEBI" id="CHEBI:16526"/>
        <dbReference type="ChEBI" id="CHEBI:57371"/>
        <dbReference type="ChEBI" id="CHEBI:85316"/>
        <dbReference type="EC" id="4.1.1.94"/>
    </reaction>
    <physiologicalReaction direction="left-to-right" evidence="6">
        <dbReference type="Rhea" id="RHEA:59541"/>
    </physiologicalReaction>
</comment>
<keyword evidence="15" id="KW-1185">Reference proteome</keyword>
<dbReference type="EMBL" id="JAHQIW010003372">
    <property type="protein sequence ID" value="KAJ1358371.1"/>
    <property type="molecule type" value="Genomic_DNA"/>
</dbReference>
<evidence type="ECO:0000256" key="5">
    <source>
        <dbReference type="ARBA" id="ARBA00036343"/>
    </source>
</evidence>
<dbReference type="SUPFAM" id="SSF52096">
    <property type="entry name" value="ClpP/crotonase"/>
    <property type="match status" value="1"/>
</dbReference>
<evidence type="ECO:0000256" key="12">
    <source>
        <dbReference type="ARBA" id="ARBA00056546"/>
    </source>
</evidence>
<evidence type="ECO:0000256" key="7">
    <source>
        <dbReference type="ARBA" id="ARBA00038883"/>
    </source>
</evidence>
<dbReference type="PANTHER" id="PTHR11941:SF27">
    <property type="entry name" value="ETHYLMALONYL-COA DECARBOXYLASE"/>
    <property type="match status" value="1"/>
</dbReference>
<comment type="catalytic activity">
    <reaction evidence="5">
        <text>(2S)-ethylmalonyl-CoA + H(+) = butanoyl-CoA + CO2</text>
        <dbReference type="Rhea" id="RHEA:32131"/>
        <dbReference type="ChEBI" id="CHEBI:15378"/>
        <dbReference type="ChEBI" id="CHEBI:16526"/>
        <dbReference type="ChEBI" id="CHEBI:57371"/>
        <dbReference type="ChEBI" id="CHEBI:60909"/>
        <dbReference type="EC" id="4.1.1.94"/>
    </reaction>
    <physiologicalReaction direction="left-to-right" evidence="5">
        <dbReference type="Rhea" id="RHEA:32132"/>
    </physiologicalReaction>
</comment>
<name>A0AAD5MZ45_PARTN</name>
<dbReference type="GO" id="GO:0004492">
    <property type="term" value="F:methyl/ethyl malonyl-CoA decarboxylase activity"/>
    <property type="evidence" value="ECO:0007669"/>
    <property type="project" value="UniProtKB-EC"/>
</dbReference>
<accession>A0AAD5MZ45</accession>
<dbReference type="Proteomes" id="UP001196413">
    <property type="component" value="Unassembled WGS sequence"/>
</dbReference>
<comment type="subcellular location">
    <subcellularLocation>
        <location evidence="1">Cytoplasm</location>
        <location evidence="1">Cytosol</location>
    </subcellularLocation>
</comment>
<proteinExistence type="inferred from homology"/>
<evidence type="ECO:0000256" key="13">
    <source>
        <dbReference type="RuleBase" id="RU003707"/>
    </source>
</evidence>
<comment type="catalytic activity">
    <reaction evidence="11">
        <text>(S)-methylmalonyl-CoA + H(+) = propanoyl-CoA + CO2</text>
        <dbReference type="Rhea" id="RHEA:61340"/>
        <dbReference type="ChEBI" id="CHEBI:15378"/>
        <dbReference type="ChEBI" id="CHEBI:16526"/>
        <dbReference type="ChEBI" id="CHEBI:57327"/>
        <dbReference type="ChEBI" id="CHEBI:57392"/>
        <dbReference type="EC" id="4.1.1.94"/>
    </reaction>
    <physiologicalReaction direction="left-to-right" evidence="11">
        <dbReference type="Rhea" id="RHEA:61341"/>
    </physiologicalReaction>
</comment>
<evidence type="ECO:0000256" key="2">
    <source>
        <dbReference type="ARBA" id="ARBA00005254"/>
    </source>
</evidence>
<keyword evidence="4" id="KW-0456">Lyase</keyword>
<evidence type="ECO:0000256" key="3">
    <source>
        <dbReference type="ARBA" id="ARBA00022490"/>
    </source>
</evidence>
<comment type="caution">
    <text evidence="14">The sequence shown here is derived from an EMBL/GenBank/DDBJ whole genome shotgun (WGS) entry which is preliminary data.</text>
</comment>
<evidence type="ECO:0000313" key="15">
    <source>
        <dbReference type="Proteomes" id="UP001196413"/>
    </source>
</evidence>
<dbReference type="InterPro" id="IPR018376">
    <property type="entry name" value="Enoyl-CoA_hyd/isom_CS"/>
</dbReference>
<gene>
    <name evidence="14" type="ORF">KIN20_016786</name>
</gene>
<protein>
    <recommendedName>
        <fullName evidence="8">Ethylmalonyl-CoA decarboxylase</fullName>
        <ecNumber evidence="7">4.1.1.94</ecNumber>
    </recommendedName>
    <alternativeName>
        <fullName evidence="10">Enoyl-CoA hydratase domain-containing protein 1</fullName>
    </alternativeName>
    <alternativeName>
        <fullName evidence="9">Methylmalonyl-CoA decarboxylase</fullName>
    </alternativeName>
</protein>
<evidence type="ECO:0000256" key="8">
    <source>
        <dbReference type="ARBA" id="ARBA00039903"/>
    </source>
</evidence>
<dbReference type="InterPro" id="IPR029045">
    <property type="entry name" value="ClpP/crotonase-like_dom_sf"/>
</dbReference>
<dbReference type="GO" id="GO:0005829">
    <property type="term" value="C:cytosol"/>
    <property type="evidence" value="ECO:0007669"/>
    <property type="project" value="UniProtKB-SubCell"/>
</dbReference>
<evidence type="ECO:0000256" key="1">
    <source>
        <dbReference type="ARBA" id="ARBA00004514"/>
    </source>
</evidence>
<evidence type="ECO:0000256" key="11">
    <source>
        <dbReference type="ARBA" id="ARBA00047446"/>
    </source>
</evidence>
<evidence type="ECO:0000313" key="14">
    <source>
        <dbReference type="EMBL" id="KAJ1358371.1"/>
    </source>
</evidence>
<dbReference type="CDD" id="cd06558">
    <property type="entry name" value="crotonase-like"/>
    <property type="match status" value="1"/>
</dbReference>